<evidence type="ECO:0000313" key="2">
    <source>
        <dbReference type="Proteomes" id="UP001602119"/>
    </source>
</evidence>
<organism evidence="1 2">
    <name type="scientific">Microtetraspora fusca</name>
    <dbReference type="NCBI Taxonomy" id="1997"/>
    <lineage>
        <taxon>Bacteria</taxon>
        <taxon>Bacillati</taxon>
        <taxon>Actinomycetota</taxon>
        <taxon>Actinomycetes</taxon>
        <taxon>Streptosporangiales</taxon>
        <taxon>Streptosporangiaceae</taxon>
        <taxon>Microtetraspora</taxon>
    </lineage>
</organism>
<reference evidence="1 2" key="1">
    <citation type="submission" date="2024-10" db="EMBL/GenBank/DDBJ databases">
        <title>The Natural Products Discovery Center: Release of the First 8490 Sequenced Strains for Exploring Actinobacteria Biosynthetic Diversity.</title>
        <authorList>
            <person name="Kalkreuter E."/>
            <person name="Kautsar S.A."/>
            <person name="Yang D."/>
            <person name="Bader C.D."/>
            <person name="Teijaro C.N."/>
            <person name="Fluegel L."/>
            <person name="Davis C.M."/>
            <person name="Simpson J.R."/>
            <person name="Lauterbach L."/>
            <person name="Steele A.D."/>
            <person name="Gui C."/>
            <person name="Meng S."/>
            <person name="Li G."/>
            <person name="Viehrig K."/>
            <person name="Ye F."/>
            <person name="Su P."/>
            <person name="Kiefer A.F."/>
            <person name="Nichols A."/>
            <person name="Cepeda A.J."/>
            <person name="Yan W."/>
            <person name="Fan B."/>
            <person name="Jiang Y."/>
            <person name="Adhikari A."/>
            <person name="Zheng C.-J."/>
            <person name="Schuster L."/>
            <person name="Cowan T.M."/>
            <person name="Smanski M.J."/>
            <person name="Chevrette M.G."/>
            <person name="De Carvalho L.P.S."/>
            <person name="Shen B."/>
        </authorList>
    </citation>
    <scope>NUCLEOTIDE SEQUENCE [LARGE SCALE GENOMIC DNA]</scope>
    <source>
        <strain evidence="1 2">NPDC001281</strain>
    </source>
</reference>
<keyword evidence="2" id="KW-1185">Reference proteome</keyword>
<evidence type="ECO:0008006" key="3">
    <source>
        <dbReference type="Google" id="ProtNLM"/>
    </source>
</evidence>
<accession>A0ABW6VFV9</accession>
<comment type="caution">
    <text evidence="1">The sequence shown here is derived from an EMBL/GenBank/DDBJ whole genome shotgun (WGS) entry which is preliminary data.</text>
</comment>
<dbReference type="RefSeq" id="WP_387345866.1">
    <property type="nucleotide sequence ID" value="NZ_JBIAXI010000024.1"/>
</dbReference>
<name>A0ABW6VFV9_MICFU</name>
<sequence length="74" mass="8106">MTIYTVFALVDPDADEFLVAGVIEGDHNCVDSESDSGDFQRYATTVEADSPDGAEAAAYEQYCEDNEDNEDDDE</sequence>
<evidence type="ECO:0000313" key="1">
    <source>
        <dbReference type="EMBL" id="MFF4777452.1"/>
    </source>
</evidence>
<proteinExistence type="predicted"/>
<dbReference type="EMBL" id="JBIAXI010000024">
    <property type="protein sequence ID" value="MFF4777452.1"/>
    <property type="molecule type" value="Genomic_DNA"/>
</dbReference>
<gene>
    <name evidence="1" type="ORF">ACFY05_31815</name>
</gene>
<dbReference type="Proteomes" id="UP001602119">
    <property type="component" value="Unassembled WGS sequence"/>
</dbReference>
<protein>
    <recommendedName>
        <fullName evidence="3">DUF1292 domain-containing protein</fullName>
    </recommendedName>
</protein>